<dbReference type="Gene3D" id="2.40.10.220">
    <property type="entry name" value="predicted glycosyltransferase like domains"/>
    <property type="match status" value="1"/>
</dbReference>
<sequence length="185" mass="20004">MYEFSPRPSELDNRRKDTRTNLFVAASIVAGQMRASVRLRNISAAGALIEGGGLPDIGDPVCLRRGSLAVHARVVWRQAKSAGLSFDQPTDPVDWLPASDGGQQRVDRIVHEARDLFPDAQPSPAFLAARKMGAADSAELIQLADMLDTLADALASDAGVVGRYLDKLQVLDMAGQKLRLLAKER</sequence>
<gene>
    <name evidence="2" type="ORF">L1F33_06185</name>
</gene>
<dbReference type="EMBL" id="CP092471">
    <property type="protein sequence ID" value="UVI40525.1"/>
    <property type="molecule type" value="Genomic_DNA"/>
</dbReference>
<dbReference type="RefSeq" id="WP_265560900.1">
    <property type="nucleotide sequence ID" value="NZ_CP092471.1"/>
</dbReference>
<dbReference type="SUPFAM" id="SSF141371">
    <property type="entry name" value="PilZ domain-like"/>
    <property type="match status" value="1"/>
</dbReference>
<reference evidence="2" key="1">
    <citation type="submission" date="2022-02" db="EMBL/GenBank/DDBJ databases">
        <title>Qipengyuania spongiae sp. nov., isolated from marine sponge.</title>
        <authorList>
            <person name="Li Z."/>
            <person name="Zhang M."/>
        </authorList>
    </citation>
    <scope>NUCLEOTIDE SEQUENCE</scope>
    <source>
        <strain evidence="2">PHS-Z21</strain>
    </source>
</reference>
<evidence type="ECO:0000313" key="2">
    <source>
        <dbReference type="EMBL" id="UVI40525.1"/>
    </source>
</evidence>
<proteinExistence type="predicted"/>
<name>A0ABY5T1S7_9SPHN</name>
<dbReference type="Proteomes" id="UP001065265">
    <property type="component" value="Chromosome"/>
</dbReference>
<dbReference type="InterPro" id="IPR009875">
    <property type="entry name" value="PilZ_domain"/>
</dbReference>
<protein>
    <submittedName>
        <fullName evidence="2">PilZ domain-containing protein</fullName>
    </submittedName>
</protein>
<evidence type="ECO:0000259" key="1">
    <source>
        <dbReference type="Pfam" id="PF07238"/>
    </source>
</evidence>
<dbReference type="Pfam" id="PF07238">
    <property type="entry name" value="PilZ"/>
    <property type="match status" value="1"/>
</dbReference>
<keyword evidence="3" id="KW-1185">Reference proteome</keyword>
<accession>A0ABY5T1S7</accession>
<feature type="domain" description="PilZ" evidence="1">
    <location>
        <begin position="13"/>
        <end position="90"/>
    </location>
</feature>
<evidence type="ECO:0000313" key="3">
    <source>
        <dbReference type="Proteomes" id="UP001065265"/>
    </source>
</evidence>
<organism evidence="2 3">
    <name type="scientific">Qipengyuania spongiae</name>
    <dbReference type="NCBI Taxonomy" id="2909673"/>
    <lineage>
        <taxon>Bacteria</taxon>
        <taxon>Pseudomonadati</taxon>
        <taxon>Pseudomonadota</taxon>
        <taxon>Alphaproteobacteria</taxon>
        <taxon>Sphingomonadales</taxon>
        <taxon>Erythrobacteraceae</taxon>
        <taxon>Qipengyuania</taxon>
    </lineage>
</organism>